<comment type="caution">
    <text evidence="9">The sequence shown here is derived from an EMBL/GenBank/DDBJ whole genome shotgun (WGS) entry which is preliminary data.</text>
</comment>
<dbReference type="GO" id="GO:0003906">
    <property type="term" value="F:DNA-(apurinic or apyrimidinic site) endonuclease activity"/>
    <property type="evidence" value="ECO:0007669"/>
    <property type="project" value="InterPro"/>
</dbReference>
<sequence length="268" mass="29939">MLTRNGSIQLQLPPPIVEVLPGVEWGAVDAFPTPAYWVYQVLFRRLTGRPAEFRLGRSLLEEVAACLLGGHGMPATVCMAAFEHLRGKGAFSGPIPTQARLEAWLKEPMLVQGRTVHYRFAAQKARYLAAALPLAHEAPHFDSGKDLRNWLLQLPGVGPKTAAFIARNWLGADDVAILDIHIMRVGQAIGLFPRKMTVEKHYFELEELFVRLAQNIDVRASELDAVIWSEMASSPLTVRHLLEYLSEPPRGKQSKTPRQKSQTELTFV</sequence>
<dbReference type="Pfam" id="PF22175">
    <property type="entry name" value="Ogg-HhH"/>
    <property type="match status" value="1"/>
</dbReference>
<dbReference type="Proteomes" id="UP000521868">
    <property type="component" value="Unassembled WGS sequence"/>
</dbReference>
<evidence type="ECO:0000313" key="9">
    <source>
        <dbReference type="EMBL" id="NKE68640.1"/>
    </source>
</evidence>
<dbReference type="GO" id="GO:0016829">
    <property type="term" value="F:lyase activity"/>
    <property type="evidence" value="ECO:0007669"/>
    <property type="project" value="UniProtKB-KW"/>
</dbReference>
<dbReference type="InterPro" id="IPR012092">
    <property type="entry name" value="DNA_glyclase/AP_lyase_Ogg"/>
</dbReference>
<dbReference type="Gene3D" id="1.10.340.30">
    <property type="entry name" value="Hypothetical protein, domain 2"/>
    <property type="match status" value="1"/>
</dbReference>
<keyword evidence="2" id="KW-0378">Hydrolase</keyword>
<dbReference type="InterPro" id="IPR011257">
    <property type="entry name" value="DNA_glycosylase"/>
</dbReference>
<dbReference type="GO" id="GO:0006284">
    <property type="term" value="P:base-excision repair"/>
    <property type="evidence" value="ECO:0007669"/>
    <property type="project" value="InterPro"/>
</dbReference>
<feature type="compositionally biased region" description="Polar residues" evidence="7">
    <location>
        <begin position="259"/>
        <end position="268"/>
    </location>
</feature>
<dbReference type="SUPFAM" id="SSF48150">
    <property type="entry name" value="DNA-glycosylase"/>
    <property type="match status" value="1"/>
</dbReference>
<keyword evidence="4" id="KW-0456">Lyase</keyword>
<keyword evidence="5" id="KW-0511">Multifunctional enzyme</keyword>
<evidence type="ECO:0000256" key="4">
    <source>
        <dbReference type="ARBA" id="ARBA00023239"/>
    </source>
</evidence>
<dbReference type="EMBL" id="VTOX01000011">
    <property type="protein sequence ID" value="NKE68640.1"/>
    <property type="molecule type" value="Genomic_DNA"/>
</dbReference>
<evidence type="ECO:0000256" key="5">
    <source>
        <dbReference type="ARBA" id="ARBA00023268"/>
    </source>
</evidence>
<keyword evidence="1" id="KW-0227">DNA damage</keyword>
<dbReference type="Gene3D" id="1.10.1670.10">
    <property type="entry name" value="Helix-hairpin-Helix base-excision DNA repair enzymes (C-terminal)"/>
    <property type="match status" value="1"/>
</dbReference>
<organism evidence="9 10">
    <name type="scientific">Ramlibacter lithotrophicus</name>
    <dbReference type="NCBI Taxonomy" id="2606681"/>
    <lineage>
        <taxon>Bacteria</taxon>
        <taxon>Pseudomonadati</taxon>
        <taxon>Pseudomonadota</taxon>
        <taxon>Betaproteobacteria</taxon>
        <taxon>Burkholderiales</taxon>
        <taxon>Comamonadaceae</taxon>
        <taxon>Ramlibacter</taxon>
    </lineage>
</organism>
<evidence type="ECO:0000256" key="7">
    <source>
        <dbReference type="SAM" id="MobiDB-lite"/>
    </source>
</evidence>
<dbReference type="InterPro" id="IPR023170">
    <property type="entry name" value="HhH_base_excis_C"/>
</dbReference>
<dbReference type="GO" id="GO:0016799">
    <property type="term" value="F:hydrolase activity, hydrolyzing N-glycosyl compounds"/>
    <property type="evidence" value="ECO:0007669"/>
    <property type="project" value="InterPro"/>
</dbReference>
<evidence type="ECO:0000256" key="3">
    <source>
        <dbReference type="ARBA" id="ARBA00023204"/>
    </source>
</evidence>
<proteinExistence type="predicted"/>
<dbReference type="CDD" id="cd00056">
    <property type="entry name" value="ENDO3c"/>
    <property type="match status" value="1"/>
</dbReference>
<keyword evidence="10" id="KW-1185">Reference proteome</keyword>
<accession>A0A7X6DK60</accession>
<feature type="domain" description="HhH-GPD" evidence="8">
    <location>
        <begin position="75"/>
        <end position="222"/>
    </location>
</feature>
<dbReference type="AlphaFoldDB" id="A0A7X6DK60"/>
<evidence type="ECO:0000313" key="10">
    <source>
        <dbReference type="Proteomes" id="UP000521868"/>
    </source>
</evidence>
<dbReference type="SMART" id="SM00478">
    <property type="entry name" value="ENDO3c"/>
    <property type="match status" value="1"/>
</dbReference>
<keyword evidence="3" id="KW-0234">DNA repair</keyword>
<keyword evidence="6" id="KW-0326">Glycosidase</keyword>
<reference evidence="9 10" key="1">
    <citation type="journal article" date="2020" name="Nature">
        <title>Bacterial chemolithoautotrophy via manganese oxidation.</title>
        <authorList>
            <person name="Yu H."/>
            <person name="Leadbetter J.R."/>
        </authorList>
    </citation>
    <scope>NUCLEOTIDE SEQUENCE [LARGE SCALE GENOMIC DNA]</scope>
    <source>
        <strain evidence="9 10">RBP-1</strain>
    </source>
</reference>
<feature type="region of interest" description="Disordered" evidence="7">
    <location>
        <begin position="248"/>
        <end position="268"/>
    </location>
</feature>
<name>A0A7X6DK60_9BURK</name>
<evidence type="ECO:0000259" key="8">
    <source>
        <dbReference type="SMART" id="SM00478"/>
    </source>
</evidence>
<evidence type="ECO:0000256" key="1">
    <source>
        <dbReference type="ARBA" id="ARBA00022763"/>
    </source>
</evidence>
<dbReference type="InterPro" id="IPR003265">
    <property type="entry name" value="HhH-GPD_domain"/>
</dbReference>
<protein>
    <submittedName>
        <fullName evidence="9">8-oxoguanine DNA glycosylase</fullName>
    </submittedName>
</protein>
<evidence type="ECO:0000256" key="6">
    <source>
        <dbReference type="ARBA" id="ARBA00023295"/>
    </source>
</evidence>
<evidence type="ECO:0000256" key="2">
    <source>
        <dbReference type="ARBA" id="ARBA00022801"/>
    </source>
</evidence>
<gene>
    <name evidence="9" type="ORF">RAMLITH_22725</name>
</gene>